<evidence type="ECO:0000259" key="1">
    <source>
        <dbReference type="Pfam" id="PF08241"/>
    </source>
</evidence>
<organism evidence="2 3">
    <name type="scientific">Candidatus Adlerbacteria bacterium GW2011_GWC1_50_9</name>
    <dbReference type="NCBI Taxonomy" id="1618608"/>
    <lineage>
        <taxon>Bacteria</taxon>
        <taxon>Candidatus Adleribacteriota</taxon>
    </lineage>
</organism>
<dbReference type="CDD" id="cd02440">
    <property type="entry name" value="AdoMet_MTases"/>
    <property type="match status" value="1"/>
</dbReference>
<dbReference type="EMBL" id="LCQQ01000044">
    <property type="protein sequence ID" value="KKW20179.1"/>
    <property type="molecule type" value="Genomic_DNA"/>
</dbReference>
<sequence length="256" mass="29646">MANYEPHYYEYAGVGTGWDAFPRRNVIDYIREKGEHPLKILDVGCGTAEILSRLGQNISYTGIERSSYAVREARAKWKEDSRSIAFVARECPPLEFEDASFDGALLLFSLEHVRDPKGLLRECARVLKRGGFLIVLAPNLEFPLAWPTALRHKSFLYRAWFHIVRMRDYVLRLVGFSAFRVVKENFTDRTGRYERKDDDLRVLISSWEVMRFLKAQGLSLAEFWKERDVHGLRCFAQKLPALQWYGGTLAAAFRKS</sequence>
<dbReference type="SUPFAM" id="SSF53335">
    <property type="entry name" value="S-adenosyl-L-methionine-dependent methyltransferases"/>
    <property type="match status" value="1"/>
</dbReference>
<accession>A0A0G1ZLC1</accession>
<dbReference type="Proteomes" id="UP000034201">
    <property type="component" value="Unassembled WGS sequence"/>
</dbReference>
<protein>
    <recommendedName>
        <fullName evidence="1">Methyltransferase type 11 domain-containing protein</fullName>
    </recommendedName>
</protein>
<dbReference type="PANTHER" id="PTHR43861">
    <property type="entry name" value="TRANS-ACONITATE 2-METHYLTRANSFERASE-RELATED"/>
    <property type="match status" value="1"/>
</dbReference>
<dbReference type="Gene3D" id="3.40.50.150">
    <property type="entry name" value="Vaccinia Virus protein VP39"/>
    <property type="match status" value="1"/>
</dbReference>
<name>A0A0G1ZLC1_9BACT</name>
<proteinExistence type="predicted"/>
<dbReference type="AlphaFoldDB" id="A0A0G1ZLC1"/>
<reference evidence="2 3" key="1">
    <citation type="journal article" date="2015" name="Nature">
        <title>rRNA introns, odd ribosomes, and small enigmatic genomes across a large radiation of phyla.</title>
        <authorList>
            <person name="Brown C.T."/>
            <person name="Hug L.A."/>
            <person name="Thomas B.C."/>
            <person name="Sharon I."/>
            <person name="Castelle C.J."/>
            <person name="Singh A."/>
            <person name="Wilkins M.J."/>
            <person name="Williams K.H."/>
            <person name="Banfield J.F."/>
        </authorList>
    </citation>
    <scope>NUCLEOTIDE SEQUENCE [LARGE SCALE GENOMIC DNA]</scope>
</reference>
<comment type="caution">
    <text evidence="2">The sequence shown here is derived from an EMBL/GenBank/DDBJ whole genome shotgun (WGS) entry which is preliminary data.</text>
</comment>
<dbReference type="Pfam" id="PF08241">
    <property type="entry name" value="Methyltransf_11"/>
    <property type="match status" value="1"/>
</dbReference>
<gene>
    <name evidence="2" type="ORF">UY61_C0044G0005</name>
</gene>
<dbReference type="PANTHER" id="PTHR43861:SF1">
    <property type="entry name" value="TRANS-ACONITATE 2-METHYLTRANSFERASE"/>
    <property type="match status" value="1"/>
</dbReference>
<dbReference type="InterPro" id="IPR013216">
    <property type="entry name" value="Methyltransf_11"/>
</dbReference>
<evidence type="ECO:0000313" key="3">
    <source>
        <dbReference type="Proteomes" id="UP000034201"/>
    </source>
</evidence>
<dbReference type="GO" id="GO:0008757">
    <property type="term" value="F:S-adenosylmethionine-dependent methyltransferase activity"/>
    <property type="evidence" value="ECO:0007669"/>
    <property type="project" value="InterPro"/>
</dbReference>
<feature type="domain" description="Methyltransferase type 11" evidence="1">
    <location>
        <begin position="41"/>
        <end position="135"/>
    </location>
</feature>
<dbReference type="InterPro" id="IPR029063">
    <property type="entry name" value="SAM-dependent_MTases_sf"/>
</dbReference>
<evidence type="ECO:0000313" key="2">
    <source>
        <dbReference type="EMBL" id="KKW20179.1"/>
    </source>
</evidence>